<evidence type="ECO:0000313" key="1">
    <source>
        <dbReference type="EMBL" id="CAE4645313.1"/>
    </source>
</evidence>
<dbReference type="EMBL" id="HBNR01070675">
    <property type="protein sequence ID" value="CAE4645313.1"/>
    <property type="molecule type" value="Transcribed_RNA"/>
</dbReference>
<accession>A0A7S4VH72</accession>
<dbReference type="AlphaFoldDB" id="A0A7S4VH72"/>
<organism evidence="1">
    <name type="scientific">Alexandrium monilatum</name>
    <dbReference type="NCBI Taxonomy" id="311494"/>
    <lineage>
        <taxon>Eukaryota</taxon>
        <taxon>Sar</taxon>
        <taxon>Alveolata</taxon>
        <taxon>Dinophyceae</taxon>
        <taxon>Gonyaulacales</taxon>
        <taxon>Pyrocystaceae</taxon>
        <taxon>Alexandrium</taxon>
    </lineage>
</organism>
<proteinExistence type="predicted"/>
<gene>
    <name evidence="1" type="ORF">AMON00008_LOCUS50057</name>
</gene>
<sequence>MADEGKGAGRGTGGYGGLFGGLKDLAKNATAQAATAAAAVASTAQERIEIAQGGKKMLDTGGPVVQNMLLAKKTANDAVTLDRSVVAKLTDAAMIYEEAAQKMKASSTESAGGGAATNEVTAFNRMAAAYEARAAALKVALETLNAVPEAPEISPVEQDAISILVAKGQYRWVATKTAEGFNTLRRRSADAASSAATAASCPA</sequence>
<name>A0A7S4VH72_9DINO</name>
<protein>
    <submittedName>
        <fullName evidence="1">Uncharacterized protein</fullName>
    </submittedName>
</protein>
<reference evidence="1" key="1">
    <citation type="submission" date="2021-01" db="EMBL/GenBank/DDBJ databases">
        <authorList>
            <person name="Corre E."/>
            <person name="Pelletier E."/>
            <person name="Niang G."/>
            <person name="Scheremetjew M."/>
            <person name="Finn R."/>
            <person name="Kale V."/>
            <person name="Holt S."/>
            <person name="Cochrane G."/>
            <person name="Meng A."/>
            <person name="Brown T."/>
            <person name="Cohen L."/>
        </authorList>
    </citation>
    <scope>NUCLEOTIDE SEQUENCE</scope>
    <source>
        <strain evidence="1">CCMP3105</strain>
    </source>
</reference>